<keyword evidence="5 6" id="KW-0570">Pentose shunt</keyword>
<name>A0A0D2B4T8_9EURO</name>
<dbReference type="SUPFAM" id="SSF51735">
    <property type="entry name" value="NAD(P)-binding Rossmann-fold domains"/>
    <property type="match status" value="1"/>
</dbReference>
<dbReference type="InterPro" id="IPR006113">
    <property type="entry name" value="6PGDH_Gnd/GntZ"/>
</dbReference>
<dbReference type="RefSeq" id="XP_016233936.1">
    <property type="nucleotide sequence ID" value="XM_016383233.1"/>
</dbReference>
<gene>
    <name evidence="9" type="ORF">PV08_08911</name>
</gene>
<comment type="subunit">
    <text evidence="6">Homodimer.</text>
</comment>
<evidence type="ECO:0000256" key="3">
    <source>
        <dbReference type="ARBA" id="ARBA00023002"/>
    </source>
</evidence>
<comment type="pathway">
    <text evidence="1 6">Carbohydrate degradation; pentose phosphate pathway; D-ribulose 5-phosphate from D-glucose 6-phosphate (oxidative stage): step 3/3.</text>
</comment>
<evidence type="ECO:0000256" key="7">
    <source>
        <dbReference type="PIRSR" id="PIRSR000109-1"/>
    </source>
</evidence>
<sequence length="499" mass="55973">MASRSFTMIQARFPDSRCQFEANQTSSGEENVKKLQQEAKDTGLDSRIHAQKDYHEMCDSLKSGHDPKLFLFSIPHGGAGDAVLKDLRPYLHAGDIILDCSNEYWKFTERRQQELEPHGIHYIGCGVSGGYQSARHGPSMSPGGNPEVLKKLVPFLERVAAKDKQGRACVTPIGPRGSGHYVKMIHNGIEQGMMSAIAEVWFIMNKCLDMKYEQIADVFESWNKDGPLRDNFLVSIGADINRTKKDDGTFVLSEVLDKVVQDADDTEGTGIWTNEEAIRLHVPTPTITSAHLFRCASADAASRLAVNEAFSGGVAKPGLIDTPLSPLAFTEELKLALYAAFLCSFIQGLHVLKKMDRQESWHLDYRKILQIWRGGCIIQSDHISDLLDGVHSREDHDDENLLANRDIAEELTKSWPRLKNVVLKSIEVDAYVPSLSATLEYCKYSSSTRLPTQFMEAELDYFGSHNYETWDEGPGKPVKGPHHYEWKRATGLVDEKKHH</sequence>
<dbReference type="InterPro" id="IPR008927">
    <property type="entry name" value="6-PGluconate_DH-like_C_sf"/>
</dbReference>
<evidence type="ECO:0000256" key="4">
    <source>
        <dbReference type="ARBA" id="ARBA00023064"/>
    </source>
</evidence>
<dbReference type="EMBL" id="KN847497">
    <property type="protein sequence ID" value="KIW13720.1"/>
    <property type="molecule type" value="Genomic_DNA"/>
</dbReference>
<keyword evidence="6" id="KW-0521">NADP</keyword>
<dbReference type="PANTHER" id="PTHR11811">
    <property type="entry name" value="6-PHOSPHOGLUCONATE DEHYDROGENASE"/>
    <property type="match status" value="1"/>
</dbReference>
<dbReference type="PIRSF" id="PIRSF000109">
    <property type="entry name" value="6PGD"/>
    <property type="match status" value="1"/>
</dbReference>
<dbReference type="Gene3D" id="1.10.1040.10">
    <property type="entry name" value="N-(1-d-carboxylethyl)-l-norvaline Dehydrogenase, domain 2"/>
    <property type="match status" value="1"/>
</dbReference>
<dbReference type="GeneID" id="27335994"/>
<dbReference type="SUPFAM" id="SSF48179">
    <property type="entry name" value="6-phosphogluconate dehydrogenase C-terminal domain-like"/>
    <property type="match status" value="1"/>
</dbReference>
<protein>
    <recommendedName>
        <fullName evidence="6">6-phosphogluconate dehydrogenase, decarboxylating</fullName>
        <ecNumber evidence="6">1.1.1.44</ecNumber>
    </recommendedName>
</protein>
<dbReference type="GO" id="GO:0006098">
    <property type="term" value="P:pentose-phosphate shunt"/>
    <property type="evidence" value="ECO:0007669"/>
    <property type="project" value="UniProtKB-UniPathway"/>
</dbReference>
<evidence type="ECO:0000259" key="8">
    <source>
        <dbReference type="SMART" id="SM01350"/>
    </source>
</evidence>
<dbReference type="InterPro" id="IPR013328">
    <property type="entry name" value="6PGD_dom2"/>
</dbReference>
<feature type="active site" description="Proton donor" evidence="7">
    <location>
        <position position="190"/>
    </location>
</feature>
<evidence type="ECO:0000256" key="1">
    <source>
        <dbReference type="ARBA" id="ARBA00004874"/>
    </source>
</evidence>
<dbReference type="GO" id="GO:0004616">
    <property type="term" value="F:phosphogluconate dehydrogenase (decarboxylating) activity"/>
    <property type="evidence" value="ECO:0007669"/>
    <property type="project" value="UniProtKB-EC"/>
</dbReference>
<dbReference type="InterPro" id="IPR006183">
    <property type="entry name" value="Pgluconate_DH"/>
</dbReference>
<keyword evidence="4" id="KW-0311">Gluconate utilization</keyword>
<dbReference type="InterPro" id="IPR006114">
    <property type="entry name" value="6PGDH_C"/>
</dbReference>
<dbReference type="Pfam" id="PF03446">
    <property type="entry name" value="NAD_binding_2"/>
    <property type="match status" value="1"/>
</dbReference>
<comment type="function">
    <text evidence="6">Catalyzes the oxidative decarboxylation of 6-phosphogluconate to ribulose 5-phosphate and CO(2), with concomitant reduction of NADP to NADPH.</text>
</comment>
<dbReference type="AlphaFoldDB" id="A0A0D2B4T8"/>
<feature type="active site" description="Proton acceptor" evidence="7">
    <location>
        <position position="183"/>
    </location>
</feature>
<dbReference type="Pfam" id="PF00393">
    <property type="entry name" value="6PGD"/>
    <property type="match status" value="1"/>
</dbReference>
<keyword evidence="3 6" id="KW-0560">Oxidoreductase</keyword>
<reference evidence="9 10" key="1">
    <citation type="submission" date="2015-01" db="EMBL/GenBank/DDBJ databases">
        <title>The Genome Sequence of Exophiala spinifera CBS89968.</title>
        <authorList>
            <consortium name="The Broad Institute Genomics Platform"/>
            <person name="Cuomo C."/>
            <person name="de Hoog S."/>
            <person name="Gorbushina A."/>
            <person name="Stielow B."/>
            <person name="Teixiera M."/>
            <person name="Abouelleil A."/>
            <person name="Chapman S.B."/>
            <person name="Priest M."/>
            <person name="Young S.K."/>
            <person name="Wortman J."/>
            <person name="Nusbaum C."/>
            <person name="Birren B."/>
        </authorList>
    </citation>
    <scope>NUCLEOTIDE SEQUENCE [LARGE SCALE GENOMIC DNA]</scope>
    <source>
        <strain evidence="9 10">CBS 89968</strain>
    </source>
</reference>
<dbReference type="GO" id="GO:0050661">
    <property type="term" value="F:NADP binding"/>
    <property type="evidence" value="ECO:0007669"/>
    <property type="project" value="InterPro"/>
</dbReference>
<dbReference type="UniPathway" id="UPA00115">
    <property type="reaction ID" value="UER00410"/>
</dbReference>
<evidence type="ECO:0000313" key="10">
    <source>
        <dbReference type="Proteomes" id="UP000053328"/>
    </source>
</evidence>
<feature type="domain" description="6-phosphogluconate dehydrogenase C-terminal" evidence="8">
    <location>
        <begin position="179"/>
        <end position="487"/>
    </location>
</feature>
<dbReference type="VEuPathDB" id="FungiDB:PV08_08911"/>
<dbReference type="HOGENOM" id="CLU_024540_4_0_1"/>
<evidence type="ECO:0000256" key="6">
    <source>
        <dbReference type="PIRNR" id="PIRNR000109"/>
    </source>
</evidence>
<comment type="similarity">
    <text evidence="2 6">Belongs to the 6-phosphogluconate dehydrogenase family.</text>
</comment>
<dbReference type="EC" id="1.1.1.44" evidence="6"/>
<dbReference type="InterPro" id="IPR006115">
    <property type="entry name" value="6PGDH_NADP-bd"/>
</dbReference>
<dbReference type="GO" id="GO:0019521">
    <property type="term" value="P:D-gluconate metabolic process"/>
    <property type="evidence" value="ECO:0007669"/>
    <property type="project" value="UniProtKB-KW"/>
</dbReference>
<dbReference type="InterPro" id="IPR036291">
    <property type="entry name" value="NAD(P)-bd_dom_sf"/>
</dbReference>
<dbReference type="PRINTS" id="PR00076">
    <property type="entry name" value="6PGDHDRGNASE"/>
</dbReference>
<evidence type="ECO:0000256" key="2">
    <source>
        <dbReference type="ARBA" id="ARBA00008419"/>
    </source>
</evidence>
<organism evidence="9 10">
    <name type="scientific">Exophiala spinifera</name>
    <dbReference type="NCBI Taxonomy" id="91928"/>
    <lineage>
        <taxon>Eukaryota</taxon>
        <taxon>Fungi</taxon>
        <taxon>Dikarya</taxon>
        <taxon>Ascomycota</taxon>
        <taxon>Pezizomycotina</taxon>
        <taxon>Eurotiomycetes</taxon>
        <taxon>Chaetothyriomycetidae</taxon>
        <taxon>Chaetothyriales</taxon>
        <taxon>Herpotrichiellaceae</taxon>
        <taxon>Exophiala</taxon>
    </lineage>
</organism>
<dbReference type="SMART" id="SM01350">
    <property type="entry name" value="6PGD"/>
    <property type="match status" value="1"/>
</dbReference>
<dbReference type="STRING" id="91928.A0A0D2B4T8"/>
<comment type="catalytic activity">
    <reaction evidence="6">
        <text>6-phospho-D-gluconate + NADP(+) = D-ribulose 5-phosphate + CO2 + NADPH</text>
        <dbReference type="Rhea" id="RHEA:10116"/>
        <dbReference type="ChEBI" id="CHEBI:16526"/>
        <dbReference type="ChEBI" id="CHEBI:57783"/>
        <dbReference type="ChEBI" id="CHEBI:58121"/>
        <dbReference type="ChEBI" id="CHEBI:58349"/>
        <dbReference type="ChEBI" id="CHEBI:58759"/>
        <dbReference type="EC" id="1.1.1.44"/>
    </reaction>
</comment>
<keyword evidence="10" id="KW-1185">Reference proteome</keyword>
<proteinExistence type="inferred from homology"/>
<evidence type="ECO:0000256" key="5">
    <source>
        <dbReference type="ARBA" id="ARBA00023126"/>
    </source>
</evidence>
<evidence type="ECO:0000313" key="9">
    <source>
        <dbReference type="EMBL" id="KIW13720.1"/>
    </source>
</evidence>
<dbReference type="Proteomes" id="UP000053328">
    <property type="component" value="Unassembled WGS sequence"/>
</dbReference>
<dbReference type="Gene3D" id="3.40.50.720">
    <property type="entry name" value="NAD(P)-binding Rossmann-like Domain"/>
    <property type="match status" value="1"/>
</dbReference>
<dbReference type="OrthoDB" id="434986at2759"/>
<accession>A0A0D2B4T8</accession>